<keyword evidence="5" id="KW-1185">Reference proteome</keyword>
<gene>
    <name evidence="4" type="ORF">CALMAC_LOCUS13004</name>
</gene>
<evidence type="ECO:0000313" key="4">
    <source>
        <dbReference type="EMBL" id="VEN53078.1"/>
    </source>
</evidence>
<dbReference type="PANTHER" id="PTHR13234:SF68">
    <property type="entry name" value="GH19763P"/>
    <property type="match status" value="1"/>
</dbReference>
<dbReference type="Proteomes" id="UP000410492">
    <property type="component" value="Unassembled WGS sequence"/>
</dbReference>
<evidence type="ECO:0000256" key="3">
    <source>
        <dbReference type="SAM" id="SignalP"/>
    </source>
</evidence>
<name>A0A653D0M0_CALMS</name>
<dbReference type="OrthoDB" id="958254at2759"/>
<evidence type="ECO:0000256" key="2">
    <source>
        <dbReference type="ARBA" id="ARBA00023180"/>
    </source>
</evidence>
<accession>A0A653D0M0</accession>
<feature type="signal peptide" evidence="3">
    <location>
        <begin position="1"/>
        <end position="20"/>
    </location>
</feature>
<comment type="similarity">
    <text evidence="1">Belongs to the GILT family.</text>
</comment>
<dbReference type="InterPro" id="IPR004911">
    <property type="entry name" value="Interferon-induced_GILT"/>
</dbReference>
<protein>
    <recommendedName>
        <fullName evidence="6">GILT-like protein 1</fullName>
    </recommendedName>
</protein>
<feature type="chain" id="PRO_5024998596" description="GILT-like protein 1" evidence="3">
    <location>
        <begin position="21"/>
        <end position="207"/>
    </location>
</feature>
<evidence type="ECO:0008006" key="6">
    <source>
        <dbReference type="Google" id="ProtNLM"/>
    </source>
</evidence>
<organism evidence="4 5">
    <name type="scientific">Callosobruchus maculatus</name>
    <name type="common">Southern cowpea weevil</name>
    <name type="synonym">Pulse bruchid</name>
    <dbReference type="NCBI Taxonomy" id="64391"/>
    <lineage>
        <taxon>Eukaryota</taxon>
        <taxon>Metazoa</taxon>
        <taxon>Ecdysozoa</taxon>
        <taxon>Arthropoda</taxon>
        <taxon>Hexapoda</taxon>
        <taxon>Insecta</taxon>
        <taxon>Pterygota</taxon>
        <taxon>Neoptera</taxon>
        <taxon>Endopterygota</taxon>
        <taxon>Coleoptera</taxon>
        <taxon>Polyphaga</taxon>
        <taxon>Cucujiformia</taxon>
        <taxon>Chrysomeloidea</taxon>
        <taxon>Chrysomelidae</taxon>
        <taxon>Bruchinae</taxon>
        <taxon>Bruchini</taxon>
        <taxon>Callosobruchus</taxon>
    </lineage>
</organism>
<evidence type="ECO:0000313" key="5">
    <source>
        <dbReference type="Proteomes" id="UP000410492"/>
    </source>
</evidence>
<dbReference type="EMBL" id="CAACVG010009382">
    <property type="protein sequence ID" value="VEN53078.1"/>
    <property type="molecule type" value="Genomic_DNA"/>
</dbReference>
<dbReference type="Gene3D" id="3.40.30.10">
    <property type="entry name" value="Glutaredoxin"/>
    <property type="match status" value="1"/>
</dbReference>
<sequence>MLKLAPVLLLLTVYIANGTAQNQKLGVEVLIESLCPDSYKFMRDLSGSFQPLAKYLDLNIIPFGKSYSYINGSSVQFQCQHGPRECRGNKLISCALNRLIEQNSKVQFTYCFMVKYYVKKSDFTQCANEAGINIEDVLSCSVSDEAIQLQLQMETITKNYAITFVPTIVYNKIYSHDLQAKSLVSFKDTVCEILQNKTSGAIPECTS</sequence>
<keyword evidence="2" id="KW-0325">Glycoprotein</keyword>
<evidence type="ECO:0000256" key="1">
    <source>
        <dbReference type="ARBA" id="ARBA00005679"/>
    </source>
</evidence>
<dbReference type="Pfam" id="PF03227">
    <property type="entry name" value="GILT"/>
    <property type="match status" value="1"/>
</dbReference>
<dbReference type="PANTHER" id="PTHR13234">
    <property type="entry name" value="GAMMA-INTERFERON INDUCIBLE LYSOSOMAL THIOL REDUCTASE GILT"/>
    <property type="match status" value="1"/>
</dbReference>
<dbReference type="GO" id="GO:0016671">
    <property type="term" value="F:oxidoreductase activity, acting on a sulfur group of donors, disulfide as acceptor"/>
    <property type="evidence" value="ECO:0007669"/>
    <property type="project" value="InterPro"/>
</dbReference>
<keyword evidence="3" id="KW-0732">Signal</keyword>
<reference evidence="4 5" key="1">
    <citation type="submission" date="2019-01" db="EMBL/GenBank/DDBJ databases">
        <authorList>
            <person name="Sayadi A."/>
        </authorList>
    </citation>
    <scope>NUCLEOTIDE SEQUENCE [LARGE SCALE GENOMIC DNA]</scope>
</reference>
<proteinExistence type="inferred from homology"/>
<dbReference type="AlphaFoldDB" id="A0A653D0M0"/>